<dbReference type="RefSeq" id="WP_078712471.1">
    <property type="nucleotide sequence ID" value="NZ_FUWY01000006.1"/>
</dbReference>
<dbReference type="AlphaFoldDB" id="A0A1T4PJN9"/>
<keyword evidence="2" id="KW-1185">Reference proteome</keyword>
<dbReference type="SUPFAM" id="SSF54197">
    <property type="entry name" value="HIT-like"/>
    <property type="match status" value="1"/>
</dbReference>
<dbReference type="Gene3D" id="3.30.428.10">
    <property type="entry name" value="HIT-like"/>
    <property type="match status" value="1"/>
</dbReference>
<dbReference type="GO" id="GO:0016787">
    <property type="term" value="F:hydrolase activity"/>
    <property type="evidence" value="ECO:0007669"/>
    <property type="project" value="UniProtKB-KW"/>
</dbReference>
<dbReference type="OrthoDB" id="8163598at2"/>
<reference evidence="2" key="1">
    <citation type="submission" date="2017-02" db="EMBL/GenBank/DDBJ databases">
        <authorList>
            <person name="Varghese N."/>
            <person name="Submissions S."/>
        </authorList>
    </citation>
    <scope>NUCLEOTIDE SEQUENCE [LARGE SCALE GENOMIC DNA]</scope>
    <source>
        <strain evidence="2">ATCC 25662</strain>
    </source>
</reference>
<sequence>MNNNIIEEKSNILKDFLGNEFKTNCIGCAIANHAIEIPGGLIFENEKFTIQQDPLIPINGFIIVNAKAHVNSINNLNKEDRSELIELINNVIIFLKELDVVEKITILQEEQSSHLHFWIFPQLEWMKQDSKRINNIREICKYAQLNATEKDKYEILVTVKKLKSKFKVKYHPTDKE</sequence>
<dbReference type="Proteomes" id="UP000243297">
    <property type="component" value="Unassembled WGS sequence"/>
</dbReference>
<accession>A0A1T4PJN9</accession>
<dbReference type="STRING" id="118967.SAMN02745191_2074"/>
<organism evidence="1 2">
    <name type="scientific">Anaerorhabdus furcosa</name>
    <dbReference type="NCBI Taxonomy" id="118967"/>
    <lineage>
        <taxon>Bacteria</taxon>
        <taxon>Bacillati</taxon>
        <taxon>Bacillota</taxon>
        <taxon>Erysipelotrichia</taxon>
        <taxon>Erysipelotrichales</taxon>
        <taxon>Erysipelotrichaceae</taxon>
        <taxon>Anaerorhabdus</taxon>
    </lineage>
</organism>
<evidence type="ECO:0000313" key="1">
    <source>
        <dbReference type="EMBL" id="SJZ91785.1"/>
    </source>
</evidence>
<dbReference type="InterPro" id="IPR036265">
    <property type="entry name" value="HIT-like_sf"/>
</dbReference>
<name>A0A1T4PJN9_9FIRM</name>
<proteinExistence type="predicted"/>
<keyword evidence="1" id="KW-0378">Hydrolase</keyword>
<gene>
    <name evidence="1" type="ORF">SAMN02745191_2074</name>
</gene>
<protein>
    <submittedName>
        <fullName evidence="1">Diadenosine tetraphosphate (Ap4A) hydrolase</fullName>
    </submittedName>
</protein>
<dbReference type="EMBL" id="FUWY01000006">
    <property type="protein sequence ID" value="SJZ91785.1"/>
    <property type="molecule type" value="Genomic_DNA"/>
</dbReference>
<evidence type="ECO:0000313" key="2">
    <source>
        <dbReference type="Proteomes" id="UP000243297"/>
    </source>
</evidence>